<dbReference type="RefSeq" id="WP_096503188.1">
    <property type="nucleotide sequence ID" value="NZ_AP018165.1"/>
</dbReference>
<evidence type="ECO:0000313" key="2">
    <source>
        <dbReference type="EMBL" id="BAX98902.1"/>
    </source>
</evidence>
<accession>A0A1Z4F136</accession>
<evidence type="ECO:0008006" key="4">
    <source>
        <dbReference type="Google" id="ProtNLM"/>
    </source>
</evidence>
<name>A0A1Z4F136_9MYCO</name>
<reference evidence="3" key="1">
    <citation type="journal article" date="2017" name="Genome Announc.">
        <title>Complete Genome Sequence of Mycobacterium stephanolepidis.</title>
        <authorList>
            <person name="Fukano H."/>
            <person name="Yoshida M."/>
            <person name="Katayama Y."/>
            <person name="Omatsu T."/>
            <person name="Mizutani T."/>
            <person name="Kurata O."/>
            <person name="Wada S."/>
            <person name="Hoshino Y."/>
        </authorList>
    </citation>
    <scope>NUCLEOTIDE SEQUENCE [LARGE SCALE GENOMIC DNA]</scope>
    <source>
        <strain evidence="3">NJB0901</strain>
    </source>
</reference>
<dbReference type="OrthoDB" id="4571489at2"/>
<gene>
    <name evidence="2" type="ORF">MSTE_03602</name>
</gene>
<reference evidence="2 3" key="2">
    <citation type="journal article" date="2017" name="Int. J. Syst. Evol. Microbiol.">
        <title>Mycobacterium stephanolepidis sp. nov., a rapidly growing species related to Mycobacterium chelonae, isolated from marine teleost fish, Stephanolepis cirrhifer.</title>
        <authorList>
            <person name="Fukano H."/>
            <person name="Wada S."/>
            <person name="Kurata O."/>
            <person name="Katayama K."/>
            <person name="Fujiwara N."/>
            <person name="Hoshino Y."/>
        </authorList>
    </citation>
    <scope>NUCLEOTIDE SEQUENCE [LARGE SCALE GENOMIC DNA]</scope>
    <source>
        <strain evidence="2 3">NJB0901</strain>
    </source>
</reference>
<dbReference type="AlphaFoldDB" id="A0A1Z4F136"/>
<feature type="compositionally biased region" description="Polar residues" evidence="1">
    <location>
        <begin position="86"/>
        <end position="96"/>
    </location>
</feature>
<dbReference type="Proteomes" id="UP000217954">
    <property type="component" value="Chromosome"/>
</dbReference>
<feature type="region of interest" description="Disordered" evidence="1">
    <location>
        <begin position="72"/>
        <end position="96"/>
    </location>
</feature>
<evidence type="ECO:0000256" key="1">
    <source>
        <dbReference type="SAM" id="MobiDB-lite"/>
    </source>
</evidence>
<evidence type="ECO:0000313" key="3">
    <source>
        <dbReference type="Proteomes" id="UP000217954"/>
    </source>
</evidence>
<keyword evidence="3" id="KW-1185">Reference proteome</keyword>
<protein>
    <recommendedName>
        <fullName evidence="4">Helix-turn-helix domain-containing protein</fullName>
    </recommendedName>
</protein>
<sequence length="96" mass="10559">MTDGNASALVSTVTTYALEEAAEHFGNSPEWLAQQLRSRRFSGYKVGRKWRMSDADIADALEKCRRDARPPAEHCAAESGPRLASATATTQRRFAS</sequence>
<organism evidence="2 3">
    <name type="scientific">[Mycobacterium] stephanolepidis</name>
    <dbReference type="NCBI Taxonomy" id="1520670"/>
    <lineage>
        <taxon>Bacteria</taxon>
        <taxon>Bacillati</taxon>
        <taxon>Actinomycetota</taxon>
        <taxon>Actinomycetes</taxon>
        <taxon>Mycobacteriales</taxon>
        <taxon>Mycobacteriaceae</taxon>
        <taxon>Mycobacteroides</taxon>
    </lineage>
</organism>
<proteinExistence type="predicted"/>
<dbReference type="KEGG" id="mste:MSTE_03602"/>
<dbReference type="EMBL" id="AP018165">
    <property type="protein sequence ID" value="BAX98902.1"/>
    <property type="molecule type" value="Genomic_DNA"/>
</dbReference>